<dbReference type="SUPFAM" id="SSF52821">
    <property type="entry name" value="Rhodanese/Cell cycle control phosphatase"/>
    <property type="match status" value="2"/>
</dbReference>
<accession>A0A7T3F9S6</accession>
<sequence>MTHELPWIVSVADLASLQRAAENAAAENARHRAAAREAARALENPEQLTAERLQELEAQLAAEDERLRTAPIEGRPVRVADVRWYLDGRSGEEAYEAGHIPGAVFVDLDFMLAAPASPEEGRHPLPMEERFAAAMEISGIAEDTLVIAYDDASGASASRLVWLLRATGHQAAVLDGGLPAWVAAHGEDALEAGPDETEPEESGAFAAAPFEDSWLADIDETQETASSGGVVLDARAPQRYRGEEEPVDPRAGHIPGARNLFHRDLIDEHGLFRTPDQVRARLTEAGVDPEAQETPIVYCGSGVTATHEIVALASAGVRARLYPGSWSQYSATDRPAATD</sequence>
<dbReference type="CDD" id="cd01448">
    <property type="entry name" value="TST_Repeat_1"/>
    <property type="match status" value="1"/>
</dbReference>
<dbReference type="KEGG" id="rkr:I6G21_05020"/>
<dbReference type="InterPro" id="IPR001307">
    <property type="entry name" value="Thiosulphate_STrfase_CS"/>
</dbReference>
<dbReference type="SMART" id="SM00450">
    <property type="entry name" value="RHOD"/>
    <property type="match status" value="2"/>
</dbReference>
<dbReference type="PROSITE" id="PS50206">
    <property type="entry name" value="RHODANESE_3"/>
    <property type="match status" value="2"/>
</dbReference>
<dbReference type="RefSeq" id="WP_193554009.1">
    <property type="nucleotide sequence ID" value="NZ_CP065738.1"/>
</dbReference>
<feature type="coiled-coil region" evidence="3">
    <location>
        <begin position="14"/>
        <end position="66"/>
    </location>
</feature>
<protein>
    <submittedName>
        <fullName evidence="6">Sulfurtransferase</fullName>
    </submittedName>
</protein>
<evidence type="ECO:0000259" key="5">
    <source>
        <dbReference type="PROSITE" id="PS50206"/>
    </source>
</evidence>
<keyword evidence="1 6" id="KW-0808">Transferase</keyword>
<feature type="region of interest" description="Disordered" evidence="4">
    <location>
        <begin position="234"/>
        <end position="255"/>
    </location>
</feature>
<dbReference type="GeneID" id="61262732"/>
<evidence type="ECO:0000256" key="3">
    <source>
        <dbReference type="SAM" id="Coils"/>
    </source>
</evidence>
<keyword evidence="3" id="KW-0175">Coiled coil</keyword>
<dbReference type="EMBL" id="CP065738">
    <property type="protein sequence ID" value="QPT54509.1"/>
    <property type="molecule type" value="Genomic_DNA"/>
</dbReference>
<dbReference type="InterPro" id="IPR036873">
    <property type="entry name" value="Rhodanese-like_dom_sf"/>
</dbReference>
<dbReference type="PANTHER" id="PTHR11364">
    <property type="entry name" value="THIOSULFATE SULFERTANSFERASE"/>
    <property type="match status" value="1"/>
</dbReference>
<dbReference type="InterPro" id="IPR001763">
    <property type="entry name" value="Rhodanese-like_dom"/>
</dbReference>
<evidence type="ECO:0000256" key="2">
    <source>
        <dbReference type="ARBA" id="ARBA00022737"/>
    </source>
</evidence>
<feature type="domain" description="Rhodanese" evidence="5">
    <location>
        <begin position="225"/>
        <end position="338"/>
    </location>
</feature>
<reference evidence="6 7" key="1">
    <citation type="submission" date="2020-12" db="EMBL/GenBank/DDBJ databases">
        <title>FDA dAtabase for Regulatory Grade micrObial Sequences (FDA-ARGOS): Supporting development and validation of Infectious Disease Dx tests.</title>
        <authorList>
            <person name="Sproer C."/>
            <person name="Gronow S."/>
            <person name="Severitt S."/>
            <person name="Schroder I."/>
            <person name="Tallon L."/>
            <person name="Sadzewicz L."/>
            <person name="Zhao X."/>
            <person name="Boylan J."/>
            <person name="Ott S."/>
            <person name="Bowen H."/>
            <person name="Vavikolanu K."/>
            <person name="Mehta A."/>
            <person name="Aluvathingal J."/>
            <person name="Nadendla S."/>
            <person name="Lowell S."/>
            <person name="Myers T."/>
            <person name="Yan Y."/>
            <person name="Sichtig H."/>
        </authorList>
    </citation>
    <scope>NUCLEOTIDE SEQUENCE [LARGE SCALE GENOMIC DNA]</scope>
    <source>
        <strain evidence="6 7">FDAARGOS_864</strain>
    </source>
</reference>
<dbReference type="PANTHER" id="PTHR11364:SF27">
    <property type="entry name" value="SULFURTRANSFERASE"/>
    <property type="match status" value="1"/>
</dbReference>
<evidence type="ECO:0000256" key="4">
    <source>
        <dbReference type="SAM" id="MobiDB-lite"/>
    </source>
</evidence>
<dbReference type="Proteomes" id="UP000594975">
    <property type="component" value="Chromosome"/>
</dbReference>
<dbReference type="CDD" id="cd01449">
    <property type="entry name" value="TST_Repeat_2"/>
    <property type="match status" value="1"/>
</dbReference>
<feature type="compositionally biased region" description="Basic and acidic residues" evidence="4">
    <location>
        <begin position="240"/>
        <end position="251"/>
    </location>
</feature>
<evidence type="ECO:0000313" key="6">
    <source>
        <dbReference type="EMBL" id="QPT54509.1"/>
    </source>
</evidence>
<name>A0A7T3F9S6_9MICC</name>
<dbReference type="InterPro" id="IPR045078">
    <property type="entry name" value="TST/MPST-like"/>
</dbReference>
<dbReference type="Gene3D" id="3.40.250.10">
    <property type="entry name" value="Rhodanese-like domain"/>
    <property type="match status" value="2"/>
</dbReference>
<dbReference type="PROSITE" id="PS00380">
    <property type="entry name" value="RHODANESE_1"/>
    <property type="match status" value="1"/>
</dbReference>
<evidence type="ECO:0000313" key="7">
    <source>
        <dbReference type="Proteomes" id="UP000594975"/>
    </source>
</evidence>
<keyword evidence="2" id="KW-0677">Repeat</keyword>
<gene>
    <name evidence="6" type="ORF">I6G21_05020</name>
</gene>
<dbReference type="Pfam" id="PF00581">
    <property type="entry name" value="Rhodanese"/>
    <property type="match status" value="2"/>
</dbReference>
<organism evidence="6 7">
    <name type="scientific">Rothia kristinae</name>
    <dbReference type="NCBI Taxonomy" id="37923"/>
    <lineage>
        <taxon>Bacteria</taxon>
        <taxon>Bacillati</taxon>
        <taxon>Actinomycetota</taxon>
        <taxon>Actinomycetes</taxon>
        <taxon>Micrococcales</taxon>
        <taxon>Micrococcaceae</taxon>
        <taxon>Rothia</taxon>
    </lineage>
</organism>
<dbReference type="GO" id="GO:0004792">
    <property type="term" value="F:thiosulfate-cyanide sulfurtransferase activity"/>
    <property type="evidence" value="ECO:0007669"/>
    <property type="project" value="InterPro"/>
</dbReference>
<dbReference type="AlphaFoldDB" id="A0A7T3F9S6"/>
<evidence type="ECO:0000256" key="1">
    <source>
        <dbReference type="ARBA" id="ARBA00022679"/>
    </source>
</evidence>
<proteinExistence type="predicted"/>
<feature type="domain" description="Rhodanese" evidence="5">
    <location>
        <begin position="73"/>
        <end position="190"/>
    </location>
</feature>